<feature type="compositionally biased region" description="Polar residues" evidence="1">
    <location>
        <begin position="1"/>
        <end position="17"/>
    </location>
</feature>
<gene>
    <name evidence="2" type="ORF">Poli38472_010534</name>
</gene>
<dbReference type="PANTHER" id="PTHR24114">
    <property type="entry name" value="LEUCINE RICH REPEAT FAMILY PROTEIN"/>
    <property type="match status" value="1"/>
</dbReference>
<evidence type="ECO:0000313" key="2">
    <source>
        <dbReference type="EMBL" id="TMW55652.1"/>
    </source>
</evidence>
<dbReference type="Gene3D" id="3.80.10.10">
    <property type="entry name" value="Ribonuclease Inhibitor"/>
    <property type="match status" value="6"/>
</dbReference>
<dbReference type="SUPFAM" id="SSF52047">
    <property type="entry name" value="RNI-like"/>
    <property type="match status" value="3"/>
</dbReference>
<dbReference type="AlphaFoldDB" id="A0A8K1FDJ4"/>
<feature type="compositionally biased region" description="Pro residues" evidence="1">
    <location>
        <begin position="234"/>
        <end position="244"/>
    </location>
</feature>
<name>A0A8K1FDJ4_PYTOL</name>
<dbReference type="OrthoDB" id="65413at2759"/>
<comment type="caution">
    <text evidence="2">The sequence shown here is derived from an EMBL/GenBank/DDBJ whole genome shotgun (WGS) entry which is preliminary data.</text>
</comment>
<dbReference type="EMBL" id="SPLM01000147">
    <property type="protein sequence ID" value="TMW55652.1"/>
    <property type="molecule type" value="Genomic_DNA"/>
</dbReference>
<feature type="compositionally biased region" description="Polar residues" evidence="1">
    <location>
        <begin position="41"/>
        <end position="51"/>
    </location>
</feature>
<reference evidence="2" key="1">
    <citation type="submission" date="2019-03" db="EMBL/GenBank/DDBJ databases">
        <title>Long read genome sequence of the mycoparasitic Pythium oligandrum ATCC 38472 isolated from sugarbeet rhizosphere.</title>
        <authorList>
            <person name="Gaulin E."/>
        </authorList>
    </citation>
    <scope>NUCLEOTIDE SEQUENCE</scope>
    <source>
        <strain evidence="2">ATCC 38472_TT</strain>
    </source>
</reference>
<dbReference type="Pfam" id="PF13516">
    <property type="entry name" value="LRR_6"/>
    <property type="match status" value="8"/>
</dbReference>
<dbReference type="InterPro" id="IPR032675">
    <property type="entry name" value="LRR_dom_sf"/>
</dbReference>
<feature type="region of interest" description="Disordered" evidence="1">
    <location>
        <begin position="232"/>
        <end position="289"/>
    </location>
</feature>
<dbReference type="PANTHER" id="PTHR24114:SF2">
    <property type="entry name" value="F-BOX DOMAIN-CONTAINING PROTEIN-RELATED"/>
    <property type="match status" value="1"/>
</dbReference>
<protein>
    <submittedName>
        <fullName evidence="2">Uncharacterized protein</fullName>
    </submittedName>
</protein>
<dbReference type="Proteomes" id="UP000794436">
    <property type="component" value="Unassembled WGS sequence"/>
</dbReference>
<dbReference type="InterPro" id="IPR052394">
    <property type="entry name" value="LRR-containing"/>
</dbReference>
<organism evidence="2 3">
    <name type="scientific">Pythium oligandrum</name>
    <name type="common">Mycoparasitic fungus</name>
    <dbReference type="NCBI Taxonomy" id="41045"/>
    <lineage>
        <taxon>Eukaryota</taxon>
        <taxon>Sar</taxon>
        <taxon>Stramenopiles</taxon>
        <taxon>Oomycota</taxon>
        <taxon>Peronosporomycetes</taxon>
        <taxon>Pythiales</taxon>
        <taxon>Pythiaceae</taxon>
        <taxon>Pythium</taxon>
    </lineage>
</organism>
<evidence type="ECO:0000313" key="3">
    <source>
        <dbReference type="Proteomes" id="UP000794436"/>
    </source>
</evidence>
<proteinExistence type="predicted"/>
<dbReference type="PROSITE" id="PS51450">
    <property type="entry name" value="LRR"/>
    <property type="match status" value="3"/>
</dbReference>
<evidence type="ECO:0000256" key="1">
    <source>
        <dbReference type="SAM" id="MobiDB-lite"/>
    </source>
</evidence>
<dbReference type="SMART" id="SM00368">
    <property type="entry name" value="LRR_RI"/>
    <property type="match status" value="13"/>
</dbReference>
<feature type="region of interest" description="Disordered" evidence="1">
    <location>
        <begin position="1"/>
        <end position="61"/>
    </location>
</feature>
<keyword evidence="3" id="KW-1185">Reference proteome</keyword>
<accession>A0A8K1FDJ4</accession>
<feature type="compositionally biased region" description="Basic residues" evidence="1">
    <location>
        <begin position="245"/>
        <end position="264"/>
    </location>
</feature>
<sequence length="1027" mass="112802">MDSTVATTEPTAESTVESDLKETPPQLLTPKELPEVDIVQLVNNTEDSQPNPEEPHEPTARKEAWVRVIPPPLPFPNIFEFVPRPETNRPITAPGTPEEPVVLSVRPATSERPRSGIQFVEDVVPAIESAPRLPEVPYSTEMLDAQQAEKTYATPLDIPELGWRDVFQLGLSLTYKTLLLRRDISPRCMVLDEDNALDAAAFCPLTGRSISVFAAAGLAFNQSTEDLVIRQKHPAPPVSKPPSPTKRRKPKKSKQRRRSPRKLLVRPVLPPSPRRLRHPRPPVPADPPNKVGNMGAIAIFRALRVNASLRSLALENAGLGDVSMCALAAMLPCNCSLTSLSLRENAIGPMGIQALSEALVDSPDSMLLRLDLSRNRITDSGLESLCFALEENETLVWLDLSWNQLSSMASLRLLASLRENFTLREVAFYGKDLDEDQYCHNIESKYAKDLGAALRQLNPSFAEVALSSATAKLPVDKMKHSRWLCLPDRSLAELDALVIAGLLPLNPKLLTLDLSNNREIERWGVLEILKSIKYCKTLQHVNLANTGLYEEVAELVGDLIASNDTLAIIVMHERTLHVQQLRGKDPVETMAFKVATDHHMDRWILAKCLALNRPTQEMNALRLPKAAAALVVGGGAKLVSVNLSGRTFDMYEVVFLAKKIFHHLQIGRVAMNGCGIESYGGVALADAVRNHASLATLELENNNISSRGGRAMVECVQSNSSLTYLNLSWNKMGNDGAIGFDLALKANKTLLRLDLRGNTLSGVGIRAIAAGLKGNACLQELYLRWNSICPNGAEALAEALTNNKSLRVLDIEHHTMGPRGGLAFAVMLEKNTCLQDLNMKGDDTISDGDATGIGPEAAQKIAVALTEKNKTLTHFSIAQNQIGRDGIVWFSNLVKFNTTLRQLDLSISSMDGKIADRFFDCLSMNKTLIKLNLAHNRISNEGMASCIRALERNRVLQDLNLAHNAITEEPLALLSAKIQSKPGSITLKWLCLIGNTMTHATRRAFVLLAPKLVVELDEAQHRAGMQQ</sequence>
<dbReference type="InterPro" id="IPR001611">
    <property type="entry name" value="Leu-rich_rpt"/>
</dbReference>